<gene>
    <name evidence="1" type="ORF">ACFFIA_07490</name>
</gene>
<accession>A0ABV6LYJ3</accession>
<evidence type="ECO:0008006" key="3">
    <source>
        <dbReference type="Google" id="ProtNLM"/>
    </source>
</evidence>
<comment type="caution">
    <text evidence="1">The sequence shown here is derived from an EMBL/GenBank/DDBJ whole genome shotgun (WGS) entry which is preliminary data.</text>
</comment>
<name>A0ABV6LYJ3_9ACTN</name>
<sequence length="452" mass="49818">MCGDGSDGHFDSAHAGGAGDLHAGDPELTADGIAAHLVGEDEIRRTAAGFIGYNRTGPGDRVLIGIDNQYEYDAVLPIADALRARGASVDIVIVDIGPDRPFTEFDEIGVLIRREDRKLNPRRWDAVPWVQELARTRNYDLLVHKKGGGIPATPHRYEAIPWLSLEHLVAEANRYPRSLHELINRKAWEPFHTVGVGGRVHLTDPEGTDLTYTLHEGYFDGTRRSYGTEPFWGHLLAHGPTPILPEEDAEGVVAGTTNHFSKAYPRIVLTLEKGKVVTADGGGGYGDAWRDLLAESRDIKYPCFPAPGLFYLWEVAIGTHPLIVRPRDISRLSSGGFEWERRRSGIVHMGFGTRWGGEEERWAADQKLVYGHLHVHLNFATLTITTKSNEKITVIKDGRLAVLDDPEVRAHAAEFGDPSALLTELWTAQVPGITAAGRYADYAADPAKYVYG</sequence>
<organism evidence="1 2">
    <name type="scientific">Phytohabitans kaempferiae</name>
    <dbReference type="NCBI Taxonomy" id="1620943"/>
    <lineage>
        <taxon>Bacteria</taxon>
        <taxon>Bacillati</taxon>
        <taxon>Actinomycetota</taxon>
        <taxon>Actinomycetes</taxon>
        <taxon>Micromonosporales</taxon>
        <taxon>Micromonosporaceae</taxon>
    </lineage>
</organism>
<proteinExistence type="predicted"/>
<dbReference type="EMBL" id="JBHLUH010000009">
    <property type="protein sequence ID" value="MFC0527498.1"/>
    <property type="molecule type" value="Genomic_DNA"/>
</dbReference>
<dbReference type="SUPFAM" id="SSF144052">
    <property type="entry name" value="Thermophilic metalloprotease-like"/>
    <property type="match status" value="1"/>
</dbReference>
<dbReference type="Proteomes" id="UP001589867">
    <property type="component" value="Unassembled WGS sequence"/>
</dbReference>
<evidence type="ECO:0000313" key="1">
    <source>
        <dbReference type="EMBL" id="MFC0527498.1"/>
    </source>
</evidence>
<keyword evidence="2" id="KW-1185">Reference proteome</keyword>
<dbReference type="RefSeq" id="WP_377247520.1">
    <property type="nucleotide sequence ID" value="NZ_JBHLUH010000009.1"/>
</dbReference>
<protein>
    <recommendedName>
        <fullName evidence="3">Calcineurin-like phosphoesterase domain-containing protein</fullName>
    </recommendedName>
</protein>
<evidence type="ECO:0000313" key="2">
    <source>
        <dbReference type="Proteomes" id="UP001589867"/>
    </source>
</evidence>
<reference evidence="1 2" key="1">
    <citation type="submission" date="2024-09" db="EMBL/GenBank/DDBJ databases">
        <authorList>
            <person name="Sun Q."/>
            <person name="Mori K."/>
        </authorList>
    </citation>
    <scope>NUCLEOTIDE SEQUENCE [LARGE SCALE GENOMIC DNA]</scope>
    <source>
        <strain evidence="1 2">TBRC 3947</strain>
    </source>
</reference>